<feature type="transmembrane region" description="Helical" evidence="4">
    <location>
        <begin position="112"/>
        <end position="133"/>
    </location>
</feature>
<keyword evidence="4" id="KW-0406">Ion transport</keyword>
<organism evidence="5 6">
    <name type="scientific">Limulus polyphemus</name>
    <name type="common">Atlantic horseshoe crab</name>
    <dbReference type="NCBI Taxonomy" id="6850"/>
    <lineage>
        <taxon>Eukaryota</taxon>
        <taxon>Metazoa</taxon>
        <taxon>Ecdysozoa</taxon>
        <taxon>Arthropoda</taxon>
        <taxon>Chelicerata</taxon>
        <taxon>Merostomata</taxon>
        <taxon>Xiphosura</taxon>
        <taxon>Limulidae</taxon>
        <taxon>Limulus</taxon>
    </lineage>
</organism>
<dbReference type="RefSeq" id="XP_013781584.1">
    <property type="nucleotide sequence ID" value="XM_013926130.2"/>
</dbReference>
<gene>
    <name evidence="6" type="primary">LOC106465891</name>
</gene>
<keyword evidence="5" id="KW-1185">Reference proteome</keyword>
<dbReference type="PANTHER" id="PTHR12483:SF115">
    <property type="entry name" value="COPPER TRANSPORT PROTEIN"/>
    <property type="match status" value="1"/>
</dbReference>
<keyword evidence="4" id="KW-0187">Copper transport</keyword>
<dbReference type="GeneID" id="106465891"/>
<dbReference type="PANTHER" id="PTHR12483">
    <property type="entry name" value="SOLUTE CARRIER FAMILY 31 COPPER TRANSPORTERS"/>
    <property type="match status" value="1"/>
</dbReference>
<evidence type="ECO:0000313" key="5">
    <source>
        <dbReference type="Proteomes" id="UP000694941"/>
    </source>
</evidence>
<evidence type="ECO:0000256" key="3">
    <source>
        <dbReference type="ARBA" id="ARBA00023136"/>
    </source>
</evidence>
<evidence type="ECO:0000256" key="2">
    <source>
        <dbReference type="ARBA" id="ARBA00022989"/>
    </source>
</evidence>
<feature type="transmembrane region" description="Helical" evidence="4">
    <location>
        <begin position="89"/>
        <end position="106"/>
    </location>
</feature>
<proteinExistence type="inferred from homology"/>
<keyword evidence="4" id="KW-0186">Copper</keyword>
<keyword evidence="2 4" id="KW-1133">Transmembrane helix</keyword>
<sequence>MYFTSNVEVTILFKQWHVTTAAGLLGSAIGIFILAMVYEGLKFLREYLYKKNASSIQYATVAVTSQSGGSRVTEIQKVTRNRMLSGPHLIQTLLHVVQFVISYFLMLIFMTYNVWICIAVALGAGAGFFLFGWKKATVVDVTEHCH</sequence>
<dbReference type="Proteomes" id="UP000694941">
    <property type="component" value="Unplaced"/>
</dbReference>
<evidence type="ECO:0000256" key="4">
    <source>
        <dbReference type="RuleBase" id="RU367022"/>
    </source>
</evidence>
<name>A0ABM1BGL0_LIMPO</name>
<protein>
    <recommendedName>
        <fullName evidence="4">Copper transport protein</fullName>
    </recommendedName>
</protein>
<reference evidence="6" key="1">
    <citation type="submission" date="2025-08" db="UniProtKB">
        <authorList>
            <consortium name="RefSeq"/>
        </authorList>
    </citation>
    <scope>IDENTIFICATION</scope>
    <source>
        <tissue evidence="6">Muscle</tissue>
    </source>
</reference>
<comment type="subcellular location">
    <subcellularLocation>
        <location evidence="4">Membrane</location>
        <topology evidence="4">Multi-pass membrane protein</topology>
    </subcellularLocation>
</comment>
<dbReference type="Pfam" id="PF04145">
    <property type="entry name" value="Ctr"/>
    <property type="match status" value="1"/>
</dbReference>
<dbReference type="InterPro" id="IPR007274">
    <property type="entry name" value="Cop_transporter"/>
</dbReference>
<feature type="transmembrane region" description="Helical" evidence="4">
    <location>
        <begin position="20"/>
        <end position="41"/>
    </location>
</feature>
<keyword evidence="3 4" id="KW-0472">Membrane</keyword>
<accession>A0ABM1BGL0</accession>
<keyword evidence="4" id="KW-0813">Transport</keyword>
<comment type="similarity">
    <text evidence="4">Belongs to the copper transporter (Ctr) (TC 1.A.56) family. SLC31A subfamily.</text>
</comment>
<keyword evidence="1 4" id="KW-0812">Transmembrane</keyword>
<evidence type="ECO:0000256" key="1">
    <source>
        <dbReference type="ARBA" id="ARBA00022692"/>
    </source>
</evidence>
<evidence type="ECO:0000313" key="6">
    <source>
        <dbReference type="RefSeq" id="XP_013781584.1"/>
    </source>
</evidence>